<dbReference type="GO" id="GO:0009409">
    <property type="term" value="P:response to cold"/>
    <property type="evidence" value="ECO:0007669"/>
    <property type="project" value="TreeGrafter"/>
</dbReference>
<dbReference type="PANTHER" id="PTHR10502">
    <property type="entry name" value="ANNEXIN"/>
    <property type="match status" value="1"/>
</dbReference>
<dbReference type="GO" id="GO:0009408">
    <property type="term" value="P:response to heat"/>
    <property type="evidence" value="ECO:0007669"/>
    <property type="project" value="TreeGrafter"/>
</dbReference>
<dbReference type="Pfam" id="PF00191">
    <property type="entry name" value="Annexin"/>
    <property type="match status" value="4"/>
</dbReference>
<dbReference type="FunFam" id="1.10.220.10:FF:000006">
    <property type="entry name" value="Annexin"/>
    <property type="match status" value="1"/>
</dbReference>
<dbReference type="OrthoDB" id="37886at2759"/>
<dbReference type="PROSITE" id="PS00223">
    <property type="entry name" value="ANNEXIN_1"/>
    <property type="match status" value="1"/>
</dbReference>
<dbReference type="PRINTS" id="PR00196">
    <property type="entry name" value="ANNEXIN"/>
</dbReference>
<dbReference type="SMART" id="SM00335">
    <property type="entry name" value="ANX"/>
    <property type="match status" value="4"/>
</dbReference>
<dbReference type="Gene3D" id="1.10.220.10">
    <property type="entry name" value="Annexin"/>
    <property type="match status" value="4"/>
</dbReference>
<keyword evidence="1" id="KW-0479">Metal-binding</keyword>
<dbReference type="GO" id="GO:0005544">
    <property type="term" value="F:calcium-dependent phospholipid binding"/>
    <property type="evidence" value="ECO:0007669"/>
    <property type="project" value="UniProtKB-KW"/>
</dbReference>
<organism evidence="7 8">
    <name type="scientific">Turnera subulata</name>
    <dbReference type="NCBI Taxonomy" id="218843"/>
    <lineage>
        <taxon>Eukaryota</taxon>
        <taxon>Viridiplantae</taxon>
        <taxon>Streptophyta</taxon>
        <taxon>Embryophyta</taxon>
        <taxon>Tracheophyta</taxon>
        <taxon>Spermatophyta</taxon>
        <taxon>Magnoliopsida</taxon>
        <taxon>eudicotyledons</taxon>
        <taxon>Gunneridae</taxon>
        <taxon>Pentapetalae</taxon>
        <taxon>rosids</taxon>
        <taxon>fabids</taxon>
        <taxon>Malpighiales</taxon>
        <taxon>Passifloraceae</taxon>
        <taxon>Turnera</taxon>
    </lineage>
</organism>
<gene>
    <name evidence="7" type="ORF">Tsubulata_014243</name>
</gene>
<name>A0A9Q0J0Y0_9ROSI</name>
<evidence type="ECO:0000256" key="4">
    <source>
        <dbReference type="ARBA" id="ARBA00023216"/>
    </source>
</evidence>
<comment type="domain">
    <text evidence="6">A pair of annexin repeats may form one binding site for calcium and phospholipid.</text>
</comment>
<dbReference type="Proteomes" id="UP001141552">
    <property type="component" value="Unassembled WGS sequence"/>
</dbReference>
<dbReference type="PANTHER" id="PTHR10502:SF204">
    <property type="entry name" value="ANNEXIN"/>
    <property type="match status" value="1"/>
</dbReference>
<accession>A0A9Q0J0Y0</accession>
<keyword evidence="2 6" id="KW-0677">Repeat</keyword>
<keyword evidence="4 6" id="KW-0041">Annexin</keyword>
<reference evidence="7" key="1">
    <citation type="submission" date="2022-02" db="EMBL/GenBank/DDBJ databases">
        <authorList>
            <person name="Henning P.M."/>
            <person name="McCubbin A.G."/>
            <person name="Shore J.S."/>
        </authorList>
    </citation>
    <scope>NUCLEOTIDE SEQUENCE</scope>
    <source>
        <strain evidence="7">F60SS</strain>
        <tissue evidence="7">Leaves</tissue>
    </source>
</reference>
<dbReference type="FunFam" id="1.10.220.10:FF:000009">
    <property type="entry name" value="Annexin"/>
    <property type="match status" value="1"/>
</dbReference>
<dbReference type="FunFam" id="1.10.220.10:FF:000008">
    <property type="entry name" value="Annexin"/>
    <property type="match status" value="1"/>
</dbReference>
<evidence type="ECO:0000256" key="2">
    <source>
        <dbReference type="ARBA" id="ARBA00022737"/>
    </source>
</evidence>
<protein>
    <recommendedName>
        <fullName evidence="6">Annexin</fullName>
    </recommendedName>
</protein>
<dbReference type="InterPro" id="IPR018252">
    <property type="entry name" value="Annexin_repeat_CS"/>
</dbReference>
<evidence type="ECO:0000256" key="1">
    <source>
        <dbReference type="ARBA" id="ARBA00022723"/>
    </source>
</evidence>
<dbReference type="GO" id="GO:0009414">
    <property type="term" value="P:response to water deprivation"/>
    <property type="evidence" value="ECO:0007669"/>
    <property type="project" value="TreeGrafter"/>
</dbReference>
<dbReference type="GO" id="GO:0009651">
    <property type="term" value="P:response to salt stress"/>
    <property type="evidence" value="ECO:0007669"/>
    <property type="project" value="TreeGrafter"/>
</dbReference>
<dbReference type="InterPro" id="IPR037104">
    <property type="entry name" value="Annexin_sf"/>
</dbReference>
<dbReference type="InterPro" id="IPR018502">
    <property type="entry name" value="Annexin_repeat"/>
</dbReference>
<evidence type="ECO:0000313" key="8">
    <source>
        <dbReference type="Proteomes" id="UP001141552"/>
    </source>
</evidence>
<sequence length="344" mass="39349">MASLVYPENVSYVDDAQALRKAFEGWGTSEKAIISILGHRNAAQRRQIRAAYEGLFQEDLVKRLESELKGDFERAVYRWILDPEERDAVLANVAVKKSGDYHVIAEIACVLSPEELLAVRRAYQTRYKLSLEEDVAAHTSGDLRKACYATNLHIYILRYLYHVPNDSDNLLNSPIIFQLLVGLVTAYRYQGPEVNARLADSEADVLHDAIKDKKFNHEELIRILTTRSKLQLLATFNRYRDDHGTSLLEALSGEHGDDFKKVLQTAVRCIHDHKKYFEEVLRNVIKKVGTNEDALTRVIVTRAEKDMKDIKELYYKENSVHLDQAVAKETHGDYKDFLLALLGN</sequence>
<dbReference type="EMBL" id="JAKUCV010007289">
    <property type="protein sequence ID" value="KAJ4824027.1"/>
    <property type="molecule type" value="Genomic_DNA"/>
</dbReference>
<dbReference type="GO" id="GO:0001786">
    <property type="term" value="F:phosphatidylserine binding"/>
    <property type="evidence" value="ECO:0007669"/>
    <property type="project" value="TreeGrafter"/>
</dbReference>
<comment type="caution">
    <text evidence="7">The sequence shown here is derived from an EMBL/GenBank/DDBJ whole genome shotgun (WGS) entry which is preliminary data.</text>
</comment>
<keyword evidence="8" id="KW-1185">Reference proteome</keyword>
<evidence type="ECO:0000256" key="5">
    <source>
        <dbReference type="ARBA" id="ARBA00023302"/>
    </source>
</evidence>
<keyword evidence="5 6" id="KW-0111">Calcium/phospholipid-binding</keyword>
<dbReference type="GO" id="GO:0005509">
    <property type="term" value="F:calcium ion binding"/>
    <property type="evidence" value="ECO:0007669"/>
    <property type="project" value="InterPro"/>
</dbReference>
<evidence type="ECO:0000313" key="7">
    <source>
        <dbReference type="EMBL" id="KAJ4824027.1"/>
    </source>
</evidence>
<proteinExistence type="inferred from homology"/>
<reference evidence="7" key="2">
    <citation type="journal article" date="2023" name="Plants (Basel)">
        <title>Annotation of the Turnera subulata (Passifloraceae) Draft Genome Reveals the S-Locus Evolved after the Divergence of Turneroideae from Passifloroideae in a Stepwise Manner.</title>
        <authorList>
            <person name="Henning P.M."/>
            <person name="Roalson E.H."/>
            <person name="Mir W."/>
            <person name="McCubbin A.G."/>
            <person name="Shore J.S."/>
        </authorList>
    </citation>
    <scope>NUCLEOTIDE SEQUENCE</scope>
    <source>
        <strain evidence="7">F60SS</strain>
    </source>
</reference>
<evidence type="ECO:0000256" key="6">
    <source>
        <dbReference type="RuleBase" id="RU003540"/>
    </source>
</evidence>
<dbReference type="SUPFAM" id="SSF47874">
    <property type="entry name" value="Annexin"/>
    <property type="match status" value="1"/>
</dbReference>
<dbReference type="FunFam" id="1.10.220.10:FF:000001">
    <property type="entry name" value="Annexin"/>
    <property type="match status" value="1"/>
</dbReference>
<dbReference type="InterPro" id="IPR001464">
    <property type="entry name" value="Annexin"/>
</dbReference>
<dbReference type="AlphaFoldDB" id="A0A9Q0J0Y0"/>
<dbReference type="PROSITE" id="PS51897">
    <property type="entry name" value="ANNEXIN_2"/>
    <property type="match status" value="4"/>
</dbReference>
<dbReference type="GO" id="GO:0005737">
    <property type="term" value="C:cytoplasm"/>
    <property type="evidence" value="ECO:0007669"/>
    <property type="project" value="TreeGrafter"/>
</dbReference>
<keyword evidence="3 6" id="KW-0106">Calcium</keyword>
<comment type="similarity">
    <text evidence="6">Belongs to the annexin family.</text>
</comment>
<evidence type="ECO:0000256" key="3">
    <source>
        <dbReference type="ARBA" id="ARBA00022837"/>
    </source>
</evidence>
<dbReference type="GO" id="GO:0005886">
    <property type="term" value="C:plasma membrane"/>
    <property type="evidence" value="ECO:0007669"/>
    <property type="project" value="TreeGrafter"/>
</dbReference>